<evidence type="ECO:0000256" key="1">
    <source>
        <dbReference type="SAM" id="MobiDB-lite"/>
    </source>
</evidence>
<reference evidence="3" key="2">
    <citation type="submission" date="2020-05" db="UniProtKB">
        <authorList>
            <consortium name="EnsemblMetazoa"/>
        </authorList>
    </citation>
    <scope>IDENTIFICATION</scope>
</reference>
<dbReference type="VEuPathDB" id="VectorBase:ASIC021362"/>
<gene>
    <name evidence="2" type="ORF">ZHAS_00021362</name>
</gene>
<evidence type="ECO:0000313" key="4">
    <source>
        <dbReference type="Proteomes" id="UP000030765"/>
    </source>
</evidence>
<dbReference type="EnsemblMetazoa" id="ASIC021362-RA">
    <property type="protein sequence ID" value="ASIC021362-PA"/>
    <property type="gene ID" value="ASIC021362"/>
</dbReference>
<feature type="region of interest" description="Disordered" evidence="1">
    <location>
        <begin position="32"/>
        <end position="51"/>
    </location>
</feature>
<organism evidence="2">
    <name type="scientific">Anopheles sinensis</name>
    <name type="common">Mosquito</name>
    <dbReference type="NCBI Taxonomy" id="74873"/>
    <lineage>
        <taxon>Eukaryota</taxon>
        <taxon>Metazoa</taxon>
        <taxon>Ecdysozoa</taxon>
        <taxon>Arthropoda</taxon>
        <taxon>Hexapoda</taxon>
        <taxon>Insecta</taxon>
        <taxon>Pterygota</taxon>
        <taxon>Neoptera</taxon>
        <taxon>Endopterygota</taxon>
        <taxon>Diptera</taxon>
        <taxon>Nematocera</taxon>
        <taxon>Culicoidea</taxon>
        <taxon>Culicidae</taxon>
        <taxon>Anophelinae</taxon>
        <taxon>Anopheles</taxon>
    </lineage>
</organism>
<accession>A0A084WS72</accession>
<dbReference type="Proteomes" id="UP000030765">
    <property type="component" value="Unassembled WGS sequence"/>
</dbReference>
<name>A0A084WS72_ANOSI</name>
<dbReference type="EMBL" id="KE525410">
    <property type="protein sequence ID" value="KFB53066.1"/>
    <property type="molecule type" value="Genomic_DNA"/>
</dbReference>
<protein>
    <submittedName>
        <fullName evidence="2 3">Uncharacterized protein</fullName>
    </submittedName>
</protein>
<evidence type="ECO:0000313" key="3">
    <source>
        <dbReference type="EnsemblMetazoa" id="ASIC021362-PA"/>
    </source>
</evidence>
<evidence type="ECO:0000313" key="2">
    <source>
        <dbReference type="EMBL" id="KFB53066.1"/>
    </source>
</evidence>
<proteinExistence type="predicted"/>
<dbReference type="EMBL" id="ATLV01026347">
    <property type="status" value="NOT_ANNOTATED_CDS"/>
    <property type="molecule type" value="Genomic_DNA"/>
</dbReference>
<dbReference type="AlphaFoldDB" id="A0A084WS72"/>
<keyword evidence="4" id="KW-1185">Reference proteome</keyword>
<sequence length="124" mass="13188">MLVVHYDGQRSLEFRKKTPPYRYPPASWKLPVAGSGTTGTPQRPKKPGGFVKLTPTIPAGIGIPIGYRKPTPAKWYLRYKGHSAPAVLKPPGLPPPVGGAGISGLGAGNPFVNRLKAATFGPRH</sequence>
<dbReference type="VEuPathDB" id="VectorBase:ASIS012363"/>
<reference evidence="2 4" key="1">
    <citation type="journal article" date="2014" name="BMC Genomics">
        <title>Genome sequence of Anopheles sinensis provides insight into genetics basis of mosquito competence for malaria parasites.</title>
        <authorList>
            <person name="Zhou D."/>
            <person name="Zhang D."/>
            <person name="Ding G."/>
            <person name="Shi L."/>
            <person name="Hou Q."/>
            <person name="Ye Y."/>
            <person name="Xu Y."/>
            <person name="Zhou H."/>
            <person name="Xiong C."/>
            <person name="Li S."/>
            <person name="Yu J."/>
            <person name="Hong S."/>
            <person name="Yu X."/>
            <person name="Zou P."/>
            <person name="Chen C."/>
            <person name="Chang X."/>
            <person name="Wang W."/>
            <person name="Lv Y."/>
            <person name="Sun Y."/>
            <person name="Ma L."/>
            <person name="Shen B."/>
            <person name="Zhu C."/>
        </authorList>
    </citation>
    <scope>NUCLEOTIDE SEQUENCE [LARGE SCALE GENOMIC DNA]</scope>
</reference>